<dbReference type="Pfam" id="PF00436">
    <property type="entry name" value="SSB"/>
    <property type="match status" value="1"/>
</dbReference>
<organism evidence="2">
    <name type="scientific">Xenorhabdus bovienii str. kraussei Becker Underwood</name>
    <dbReference type="NCBI Taxonomy" id="1398204"/>
    <lineage>
        <taxon>Bacteria</taxon>
        <taxon>Pseudomonadati</taxon>
        <taxon>Pseudomonadota</taxon>
        <taxon>Gammaproteobacteria</taxon>
        <taxon>Enterobacterales</taxon>
        <taxon>Morganellaceae</taxon>
        <taxon>Xenorhabdus</taxon>
    </lineage>
</organism>
<keyword evidence="1 2" id="KW-0238">DNA-binding</keyword>
<dbReference type="InterPro" id="IPR012340">
    <property type="entry name" value="NA-bd_OB-fold"/>
</dbReference>
<comment type="caution">
    <text evidence="2">The sequence shown here is derived from an EMBL/GenBank/DDBJ whole genome shotgun (WGS) entry which is preliminary data.</text>
</comment>
<gene>
    <name evidence="2" type="ORF">XBKB1_2380045</name>
</gene>
<dbReference type="HOGENOM" id="CLU_2903328_0_0_6"/>
<dbReference type="SUPFAM" id="SSF50249">
    <property type="entry name" value="Nucleic acid-binding proteins"/>
    <property type="match status" value="1"/>
</dbReference>
<dbReference type="EMBL" id="CBSZ010000155">
    <property type="protein sequence ID" value="CDH24129.1"/>
    <property type="molecule type" value="Genomic_DNA"/>
</dbReference>
<dbReference type="Gene3D" id="2.40.50.140">
    <property type="entry name" value="Nucleic acid-binding proteins"/>
    <property type="match status" value="1"/>
</dbReference>
<name>A0A077PWB2_XENBV</name>
<proteinExistence type="predicted"/>
<protein>
    <submittedName>
        <fullName evidence="2">Single-stranded DNA-binding protein</fullName>
    </submittedName>
</protein>
<sequence length="62" mass="6928">MTGGLRDILGTQVYVEGSLKNRKWTDNDNVERYTTEVVIRFGGTLQILSDGRCPDNGENVPQ</sequence>
<dbReference type="Proteomes" id="UP000028493">
    <property type="component" value="Unassembled WGS sequence"/>
</dbReference>
<evidence type="ECO:0000313" key="2">
    <source>
        <dbReference type="EMBL" id="CDH24129.1"/>
    </source>
</evidence>
<evidence type="ECO:0000256" key="1">
    <source>
        <dbReference type="ARBA" id="ARBA00023125"/>
    </source>
</evidence>
<accession>A0A077PWB2</accession>
<reference evidence="2" key="1">
    <citation type="submission" date="2013-07" db="EMBL/GenBank/DDBJ databases">
        <title>Sub-species coevolution in mutualistic symbiosis.</title>
        <authorList>
            <person name="Murfin K."/>
            <person name="Klassen J."/>
            <person name="Lee M."/>
            <person name="Forst S."/>
            <person name="Stock P."/>
            <person name="Goodrich-Blair H."/>
        </authorList>
    </citation>
    <scope>NUCLEOTIDE SEQUENCE [LARGE SCALE GENOMIC DNA]</scope>
    <source>
        <strain evidence="2">Kraussei Becker Underwood</strain>
    </source>
</reference>
<dbReference type="AlphaFoldDB" id="A0A077PWB2"/>
<dbReference type="InterPro" id="IPR000424">
    <property type="entry name" value="Primosome_PriB/ssb"/>
</dbReference>
<dbReference type="GO" id="GO:0003697">
    <property type="term" value="F:single-stranded DNA binding"/>
    <property type="evidence" value="ECO:0007669"/>
    <property type="project" value="InterPro"/>
</dbReference>